<feature type="domain" description="RING-type" evidence="6">
    <location>
        <begin position="240"/>
        <end position="291"/>
    </location>
</feature>
<comment type="caution">
    <text evidence="7">The sequence shown here is derived from an EMBL/GenBank/DDBJ whole genome shotgun (WGS) entry which is preliminary data.</text>
</comment>
<organism evidence="7 8">
    <name type="scientific">Hypsizygus marmoreus</name>
    <name type="common">White beech mushroom</name>
    <name type="synonym">Agaricus marmoreus</name>
    <dbReference type="NCBI Taxonomy" id="39966"/>
    <lineage>
        <taxon>Eukaryota</taxon>
        <taxon>Fungi</taxon>
        <taxon>Dikarya</taxon>
        <taxon>Basidiomycota</taxon>
        <taxon>Agaricomycotina</taxon>
        <taxon>Agaricomycetes</taxon>
        <taxon>Agaricomycetidae</taxon>
        <taxon>Agaricales</taxon>
        <taxon>Tricholomatineae</taxon>
        <taxon>Lyophyllaceae</taxon>
        <taxon>Hypsizygus</taxon>
    </lineage>
</organism>
<dbReference type="SUPFAM" id="SSF57850">
    <property type="entry name" value="RING/U-box"/>
    <property type="match status" value="1"/>
</dbReference>
<dbReference type="PANTHER" id="PTHR47094">
    <property type="entry name" value="ELFLESS, ISOFORM B"/>
    <property type="match status" value="1"/>
</dbReference>
<dbReference type="GO" id="GO:0032183">
    <property type="term" value="F:SUMO binding"/>
    <property type="evidence" value="ECO:0007669"/>
    <property type="project" value="TreeGrafter"/>
</dbReference>
<dbReference type="OrthoDB" id="6270329at2759"/>
<dbReference type="PROSITE" id="PS50089">
    <property type="entry name" value="ZF_RING_2"/>
    <property type="match status" value="1"/>
</dbReference>
<accession>A0A369JZC0</accession>
<dbReference type="GO" id="GO:0016567">
    <property type="term" value="P:protein ubiquitination"/>
    <property type="evidence" value="ECO:0007669"/>
    <property type="project" value="UniProtKB-UniPathway"/>
</dbReference>
<keyword evidence="1" id="KW-0479">Metal-binding</keyword>
<dbReference type="AlphaFoldDB" id="A0A369JZC0"/>
<reference evidence="7" key="1">
    <citation type="submission" date="2018-04" db="EMBL/GenBank/DDBJ databases">
        <title>Whole genome sequencing of Hypsizygus marmoreus.</title>
        <authorList>
            <person name="Choi I.-G."/>
            <person name="Min B."/>
            <person name="Kim J.-G."/>
            <person name="Kim S."/>
            <person name="Oh Y.-L."/>
            <person name="Kong W.-S."/>
            <person name="Park H."/>
            <person name="Jeong J."/>
            <person name="Song E.-S."/>
        </authorList>
    </citation>
    <scope>NUCLEOTIDE SEQUENCE [LARGE SCALE GENOMIC DNA]</scope>
    <source>
        <strain evidence="7">51987-8</strain>
    </source>
</reference>
<dbReference type="Proteomes" id="UP000076154">
    <property type="component" value="Unassembled WGS sequence"/>
</dbReference>
<dbReference type="GO" id="GO:0008270">
    <property type="term" value="F:zinc ion binding"/>
    <property type="evidence" value="ECO:0007669"/>
    <property type="project" value="UniProtKB-KW"/>
</dbReference>
<dbReference type="InterPro" id="IPR018957">
    <property type="entry name" value="Znf_C3HC4_RING-type"/>
</dbReference>
<keyword evidence="3" id="KW-0862">Zinc</keyword>
<proteinExistence type="predicted"/>
<evidence type="ECO:0000256" key="1">
    <source>
        <dbReference type="ARBA" id="ARBA00022723"/>
    </source>
</evidence>
<dbReference type="SMART" id="SM00184">
    <property type="entry name" value="RING"/>
    <property type="match status" value="1"/>
</dbReference>
<evidence type="ECO:0000259" key="6">
    <source>
        <dbReference type="PROSITE" id="PS50089"/>
    </source>
</evidence>
<gene>
    <name evidence="7" type="ORF">Hypma_006189</name>
</gene>
<name>A0A369JZC0_HYPMA</name>
<evidence type="ECO:0000313" key="8">
    <source>
        <dbReference type="Proteomes" id="UP000076154"/>
    </source>
</evidence>
<dbReference type="InterPro" id="IPR001841">
    <property type="entry name" value="Znf_RING"/>
</dbReference>
<dbReference type="PANTHER" id="PTHR47094:SF1">
    <property type="entry name" value="RING-TYPE E3 UBIQUITIN TRANSFERASE"/>
    <property type="match status" value="1"/>
</dbReference>
<dbReference type="InterPro" id="IPR013083">
    <property type="entry name" value="Znf_RING/FYVE/PHD"/>
</dbReference>
<dbReference type="InterPro" id="IPR049627">
    <property type="entry name" value="SLX8"/>
</dbReference>
<feature type="compositionally biased region" description="Polar residues" evidence="5">
    <location>
        <begin position="121"/>
        <end position="130"/>
    </location>
</feature>
<feature type="compositionally biased region" description="Polar residues" evidence="5">
    <location>
        <begin position="45"/>
        <end position="99"/>
    </location>
</feature>
<evidence type="ECO:0000256" key="5">
    <source>
        <dbReference type="SAM" id="MobiDB-lite"/>
    </source>
</evidence>
<dbReference type="Pfam" id="PF00097">
    <property type="entry name" value="zf-C3HC4"/>
    <property type="match status" value="1"/>
</dbReference>
<dbReference type="GO" id="GO:0061630">
    <property type="term" value="F:ubiquitin protein ligase activity"/>
    <property type="evidence" value="ECO:0007669"/>
    <property type="project" value="InterPro"/>
</dbReference>
<evidence type="ECO:0000313" key="7">
    <source>
        <dbReference type="EMBL" id="RDB25705.1"/>
    </source>
</evidence>
<keyword evidence="2 4" id="KW-0863">Zinc-finger</keyword>
<dbReference type="GO" id="GO:0033768">
    <property type="term" value="C:SUMO-targeted ubiquitin ligase complex"/>
    <property type="evidence" value="ECO:0007669"/>
    <property type="project" value="TreeGrafter"/>
</dbReference>
<dbReference type="Gene3D" id="3.30.40.10">
    <property type="entry name" value="Zinc/RING finger domain, C3HC4 (zinc finger)"/>
    <property type="match status" value="1"/>
</dbReference>
<dbReference type="STRING" id="39966.A0A369JZC0"/>
<sequence>MHLLLPKKSQDVHVSIDDDPLPSPLTTRNLRPRLIRPTYRDTTHYSRQASGFSSISVSQQNSRQASVASSLTTHHPPQLMMQSEQPEAGPSASSSARTETTNDRISAGPSRRSKRRRTDQSHGAQRNWYSGSEEEDVDQLEPEDIPFTVMSHSMADTSSIRYTETEIIEEASGSALASSAFPSSRPNALVSSPSLAKILHPNNIEFQKTSASPSPIRVAPSKPIARAPEPEVEPLAEYTCPICFFPPTNATLTPCGHICCGACLFTAVKSTMQRGALMRTEANVARCPVCRAEISGWDGRGGGVIGLKPRAVISL</sequence>
<evidence type="ECO:0000256" key="3">
    <source>
        <dbReference type="ARBA" id="ARBA00022833"/>
    </source>
</evidence>
<protein>
    <recommendedName>
        <fullName evidence="6">RING-type domain-containing protein</fullName>
    </recommendedName>
</protein>
<evidence type="ECO:0000256" key="4">
    <source>
        <dbReference type="PROSITE-ProRule" id="PRU00175"/>
    </source>
</evidence>
<evidence type="ECO:0000256" key="2">
    <source>
        <dbReference type="ARBA" id="ARBA00022771"/>
    </source>
</evidence>
<dbReference type="EMBL" id="LUEZ02000040">
    <property type="protein sequence ID" value="RDB25705.1"/>
    <property type="molecule type" value="Genomic_DNA"/>
</dbReference>
<dbReference type="GO" id="GO:0140082">
    <property type="term" value="F:SUMO-ubiquitin ligase activity"/>
    <property type="evidence" value="ECO:0007669"/>
    <property type="project" value="TreeGrafter"/>
</dbReference>
<dbReference type="GO" id="GO:0006511">
    <property type="term" value="P:ubiquitin-dependent protein catabolic process"/>
    <property type="evidence" value="ECO:0007669"/>
    <property type="project" value="TreeGrafter"/>
</dbReference>
<dbReference type="UniPathway" id="UPA00143"/>
<feature type="region of interest" description="Disordered" evidence="5">
    <location>
        <begin position="13"/>
        <end position="139"/>
    </location>
</feature>
<dbReference type="InParanoid" id="A0A369JZC0"/>
<keyword evidence="8" id="KW-1185">Reference proteome</keyword>